<evidence type="ECO:0000313" key="2">
    <source>
        <dbReference type="EMBL" id="KAF7434217.1"/>
    </source>
</evidence>
<comment type="caution">
    <text evidence="2">The sequence shown here is derived from an EMBL/GenBank/DDBJ whole genome shotgun (WGS) entry which is preliminary data.</text>
</comment>
<gene>
    <name evidence="2" type="ORF">H0235_002408</name>
</gene>
<proteinExistence type="predicted"/>
<name>A0A834P9X2_VESPE</name>
<keyword evidence="1" id="KW-0812">Transmembrane</keyword>
<dbReference type="Proteomes" id="UP000600918">
    <property type="component" value="Unassembled WGS sequence"/>
</dbReference>
<keyword evidence="3" id="KW-1185">Reference proteome</keyword>
<reference evidence="2" key="1">
    <citation type="journal article" date="2020" name="G3 (Bethesda)">
        <title>High-Quality Assemblies for Three Invasive Social Wasps from the &lt;i&gt;Vespula&lt;/i&gt; Genus.</title>
        <authorList>
            <person name="Harrop T.W.R."/>
            <person name="Guhlin J."/>
            <person name="McLaughlin G.M."/>
            <person name="Permina E."/>
            <person name="Stockwell P."/>
            <person name="Gilligan J."/>
            <person name="Le Lec M.F."/>
            <person name="Gruber M.A.M."/>
            <person name="Quinn O."/>
            <person name="Lovegrove M."/>
            <person name="Duncan E.J."/>
            <person name="Remnant E.J."/>
            <person name="Van Eeckhoven J."/>
            <person name="Graham B."/>
            <person name="Knapp R.A."/>
            <person name="Langford K.W."/>
            <person name="Kronenberg Z."/>
            <person name="Press M.O."/>
            <person name="Eacker S.M."/>
            <person name="Wilson-Rankin E.E."/>
            <person name="Purcell J."/>
            <person name="Lester P.J."/>
            <person name="Dearden P.K."/>
        </authorList>
    </citation>
    <scope>NUCLEOTIDE SEQUENCE</scope>
    <source>
        <strain evidence="2">Volc-1</strain>
    </source>
</reference>
<organism evidence="2 3">
    <name type="scientific">Vespula pensylvanica</name>
    <name type="common">Western yellow jacket</name>
    <name type="synonym">Wasp</name>
    <dbReference type="NCBI Taxonomy" id="30213"/>
    <lineage>
        <taxon>Eukaryota</taxon>
        <taxon>Metazoa</taxon>
        <taxon>Ecdysozoa</taxon>
        <taxon>Arthropoda</taxon>
        <taxon>Hexapoda</taxon>
        <taxon>Insecta</taxon>
        <taxon>Pterygota</taxon>
        <taxon>Neoptera</taxon>
        <taxon>Endopterygota</taxon>
        <taxon>Hymenoptera</taxon>
        <taxon>Apocrita</taxon>
        <taxon>Aculeata</taxon>
        <taxon>Vespoidea</taxon>
        <taxon>Vespidae</taxon>
        <taxon>Vespinae</taxon>
        <taxon>Vespula</taxon>
    </lineage>
</organism>
<accession>A0A834P9X2</accession>
<keyword evidence="1" id="KW-1133">Transmembrane helix</keyword>
<evidence type="ECO:0000256" key="1">
    <source>
        <dbReference type="SAM" id="Phobius"/>
    </source>
</evidence>
<keyword evidence="1" id="KW-0472">Membrane</keyword>
<feature type="transmembrane region" description="Helical" evidence="1">
    <location>
        <begin position="103"/>
        <end position="120"/>
    </location>
</feature>
<evidence type="ECO:0000313" key="3">
    <source>
        <dbReference type="Proteomes" id="UP000600918"/>
    </source>
</evidence>
<dbReference type="EMBL" id="JACSDY010000002">
    <property type="protein sequence ID" value="KAF7434217.1"/>
    <property type="molecule type" value="Genomic_DNA"/>
</dbReference>
<sequence length="121" mass="13613">MKWKLQKYLNTLDGRLTTANPPIVTQILENKKKKKNGGDLPIGGISDDGNGGSVIVAEAKLMPRKLIFKLYRNPKQLADGIRAISHFFRTQRTTKRTSEKNEIKIITITIITITITIIIII</sequence>
<dbReference type="AlphaFoldDB" id="A0A834P9X2"/>
<protein>
    <submittedName>
        <fullName evidence="2">Uncharacterized protein</fullName>
    </submittedName>
</protein>